<dbReference type="RefSeq" id="WP_190431615.1">
    <property type="nucleotide sequence ID" value="NZ_JAMPKM010000001.1"/>
</dbReference>
<dbReference type="EMBL" id="JAMPKM010000001">
    <property type="protein sequence ID" value="MEP0815980.1"/>
    <property type="molecule type" value="Genomic_DNA"/>
</dbReference>
<gene>
    <name evidence="3" type="ORF">NC998_02595</name>
</gene>
<proteinExistence type="predicted"/>
<accession>A0ABV0J2H7</accession>
<keyword evidence="2" id="KW-0472">Membrane</keyword>
<feature type="region of interest" description="Disordered" evidence="1">
    <location>
        <begin position="107"/>
        <end position="147"/>
    </location>
</feature>
<sequence>MVNQTHPHRQPQLLGTTSQLIQKHPFILWGASLVLVLLLGGFALKGLIYPGPVEPVEPVEPKVATAPAKVPSPELQEQNLNLWLFSAVALGCAAGSIFISRRIERMEPKPQQAQPKSKQRAMPFQMKAAQKRQPATATRRPSSPMRRKKAVAVSAKRANASAATVLHAEPVRTSQRGYSPSPVIIEPVVTVVPENESHPLDWGEASLAEMMDLRKQKPLSSLL</sequence>
<keyword evidence="2" id="KW-0812">Transmembrane</keyword>
<feature type="transmembrane region" description="Helical" evidence="2">
    <location>
        <begin position="26"/>
        <end position="48"/>
    </location>
</feature>
<organism evidence="3 4">
    <name type="scientific">Trichocoleus desertorum GB2-A4</name>
    <dbReference type="NCBI Taxonomy" id="2933944"/>
    <lineage>
        <taxon>Bacteria</taxon>
        <taxon>Bacillati</taxon>
        <taxon>Cyanobacteriota</taxon>
        <taxon>Cyanophyceae</taxon>
        <taxon>Leptolyngbyales</taxon>
        <taxon>Trichocoleusaceae</taxon>
        <taxon>Trichocoleus</taxon>
    </lineage>
</organism>
<evidence type="ECO:0000313" key="3">
    <source>
        <dbReference type="EMBL" id="MEP0815980.1"/>
    </source>
</evidence>
<keyword evidence="2" id="KW-1133">Transmembrane helix</keyword>
<protein>
    <submittedName>
        <fullName evidence="3">Uncharacterized protein</fullName>
    </submittedName>
</protein>
<keyword evidence="4" id="KW-1185">Reference proteome</keyword>
<reference evidence="3 4" key="1">
    <citation type="submission" date="2022-04" db="EMBL/GenBank/DDBJ databases">
        <title>Positive selection, recombination, and allopatry shape intraspecific diversity of widespread and dominant cyanobacteria.</title>
        <authorList>
            <person name="Wei J."/>
            <person name="Shu W."/>
            <person name="Hu C."/>
        </authorList>
    </citation>
    <scope>NUCLEOTIDE SEQUENCE [LARGE SCALE GENOMIC DNA]</scope>
    <source>
        <strain evidence="3 4">GB2-A4</strain>
    </source>
</reference>
<name>A0ABV0J2H7_9CYAN</name>
<evidence type="ECO:0000256" key="2">
    <source>
        <dbReference type="SAM" id="Phobius"/>
    </source>
</evidence>
<evidence type="ECO:0000256" key="1">
    <source>
        <dbReference type="SAM" id="MobiDB-lite"/>
    </source>
</evidence>
<evidence type="ECO:0000313" key="4">
    <source>
        <dbReference type="Proteomes" id="UP001464891"/>
    </source>
</evidence>
<dbReference type="Proteomes" id="UP001464891">
    <property type="component" value="Unassembled WGS sequence"/>
</dbReference>
<feature type="transmembrane region" description="Helical" evidence="2">
    <location>
        <begin position="80"/>
        <end position="99"/>
    </location>
</feature>
<comment type="caution">
    <text evidence="3">The sequence shown here is derived from an EMBL/GenBank/DDBJ whole genome shotgun (WGS) entry which is preliminary data.</text>
</comment>